<keyword evidence="1" id="KW-0812">Transmembrane</keyword>
<dbReference type="AlphaFoldDB" id="A0A5A7R803"/>
<comment type="caution">
    <text evidence="2">The sequence shown here is derived from an EMBL/GenBank/DDBJ whole genome shotgun (WGS) entry which is preliminary data.</text>
</comment>
<keyword evidence="3" id="KW-1185">Reference proteome</keyword>
<evidence type="ECO:0000313" key="3">
    <source>
        <dbReference type="Proteomes" id="UP000325081"/>
    </source>
</evidence>
<sequence>MSPDSFLIASFVPSARVALNTNPNPPQPIMFDWLKLSVAFSISATVRSCILLLLLGKSTTRLVSFGISGNTPDELNEIVSMSFSISPLRMTLLLVKNKYRSRIRVKMAEDITSVNIMVLFLFLFTLLGFLVLPD</sequence>
<organism evidence="2 3">
    <name type="scientific">Striga asiatica</name>
    <name type="common">Asiatic witchweed</name>
    <name type="synonym">Buchnera asiatica</name>
    <dbReference type="NCBI Taxonomy" id="4170"/>
    <lineage>
        <taxon>Eukaryota</taxon>
        <taxon>Viridiplantae</taxon>
        <taxon>Streptophyta</taxon>
        <taxon>Embryophyta</taxon>
        <taxon>Tracheophyta</taxon>
        <taxon>Spermatophyta</taxon>
        <taxon>Magnoliopsida</taxon>
        <taxon>eudicotyledons</taxon>
        <taxon>Gunneridae</taxon>
        <taxon>Pentapetalae</taxon>
        <taxon>asterids</taxon>
        <taxon>lamiids</taxon>
        <taxon>Lamiales</taxon>
        <taxon>Orobanchaceae</taxon>
        <taxon>Buchnereae</taxon>
        <taxon>Striga</taxon>
    </lineage>
</organism>
<accession>A0A5A7R803</accession>
<evidence type="ECO:0000256" key="1">
    <source>
        <dbReference type="SAM" id="Phobius"/>
    </source>
</evidence>
<protein>
    <submittedName>
        <fullName evidence="2">SKP1-like 8</fullName>
    </submittedName>
</protein>
<keyword evidence="1" id="KW-0472">Membrane</keyword>
<dbReference type="EMBL" id="BKCP01010626">
    <property type="protein sequence ID" value="GER53649.1"/>
    <property type="molecule type" value="Genomic_DNA"/>
</dbReference>
<feature type="transmembrane region" description="Helical" evidence="1">
    <location>
        <begin position="33"/>
        <end position="55"/>
    </location>
</feature>
<feature type="transmembrane region" description="Helical" evidence="1">
    <location>
        <begin position="111"/>
        <end position="132"/>
    </location>
</feature>
<evidence type="ECO:0000313" key="2">
    <source>
        <dbReference type="EMBL" id="GER53649.1"/>
    </source>
</evidence>
<name>A0A5A7R803_STRAF</name>
<gene>
    <name evidence="2" type="ORF">STAS_31183</name>
</gene>
<keyword evidence="1" id="KW-1133">Transmembrane helix</keyword>
<proteinExistence type="predicted"/>
<dbReference type="Proteomes" id="UP000325081">
    <property type="component" value="Unassembled WGS sequence"/>
</dbReference>
<reference evidence="3" key="1">
    <citation type="journal article" date="2019" name="Curr. Biol.">
        <title>Genome Sequence of Striga asiatica Provides Insight into the Evolution of Plant Parasitism.</title>
        <authorList>
            <person name="Yoshida S."/>
            <person name="Kim S."/>
            <person name="Wafula E.K."/>
            <person name="Tanskanen J."/>
            <person name="Kim Y.M."/>
            <person name="Honaas L."/>
            <person name="Yang Z."/>
            <person name="Spallek T."/>
            <person name="Conn C.E."/>
            <person name="Ichihashi Y."/>
            <person name="Cheong K."/>
            <person name="Cui S."/>
            <person name="Der J.P."/>
            <person name="Gundlach H."/>
            <person name="Jiao Y."/>
            <person name="Hori C."/>
            <person name="Ishida J.K."/>
            <person name="Kasahara H."/>
            <person name="Kiba T."/>
            <person name="Kim M.S."/>
            <person name="Koo N."/>
            <person name="Laohavisit A."/>
            <person name="Lee Y.H."/>
            <person name="Lumba S."/>
            <person name="McCourt P."/>
            <person name="Mortimer J.C."/>
            <person name="Mutuku J.M."/>
            <person name="Nomura T."/>
            <person name="Sasaki-Sekimoto Y."/>
            <person name="Seto Y."/>
            <person name="Wang Y."/>
            <person name="Wakatake T."/>
            <person name="Sakakibara H."/>
            <person name="Demura T."/>
            <person name="Yamaguchi S."/>
            <person name="Yoneyama K."/>
            <person name="Manabe R.I."/>
            <person name="Nelson D.C."/>
            <person name="Schulman A.H."/>
            <person name="Timko M.P."/>
            <person name="dePamphilis C.W."/>
            <person name="Choi D."/>
            <person name="Shirasu K."/>
        </authorList>
    </citation>
    <scope>NUCLEOTIDE SEQUENCE [LARGE SCALE GENOMIC DNA]</scope>
    <source>
        <strain evidence="3">cv. UVA1</strain>
    </source>
</reference>